<dbReference type="GO" id="GO:0046872">
    <property type="term" value="F:metal ion binding"/>
    <property type="evidence" value="ECO:0007669"/>
    <property type="project" value="UniProtKB-KW"/>
</dbReference>
<keyword evidence="7" id="KW-0479">Metal-binding</keyword>
<feature type="domain" description="RNase H type-1" evidence="11">
    <location>
        <begin position="13"/>
        <end position="153"/>
    </location>
</feature>
<dbReference type="CDD" id="cd09278">
    <property type="entry name" value="RNase_HI_prokaryote_like"/>
    <property type="match status" value="1"/>
</dbReference>
<comment type="caution">
    <text evidence="12">The sequence shown here is derived from an EMBL/GenBank/DDBJ whole genome shotgun (WGS) entry which is preliminary data.</text>
</comment>
<dbReference type="AlphaFoldDB" id="A0A1X3GJP7"/>
<sequence length="163" mass="18056">MAALEATRQRLTSSTNVIVHCDGACQSNPGGPGGWGAVIDCPIAGRVKLFGSARRTTNNRMELQAAIIAIAVLPRLCNVRVVSDSRYVVNGASTFAESRRKKMRRGKEIPNSDLWERLDQEQNRRFVTFEWVKGHNGHPENEMADKLASRGLREAAQLDRLLA</sequence>
<proteinExistence type="inferred from homology"/>
<evidence type="ECO:0000256" key="6">
    <source>
        <dbReference type="ARBA" id="ARBA00022722"/>
    </source>
</evidence>
<evidence type="ECO:0000256" key="10">
    <source>
        <dbReference type="ARBA" id="ARBA00022842"/>
    </source>
</evidence>
<comment type="similarity">
    <text evidence="3">Belongs to the RNase H family.</text>
</comment>
<dbReference type="InterPro" id="IPR002156">
    <property type="entry name" value="RNaseH_domain"/>
</dbReference>
<dbReference type="InterPro" id="IPR012337">
    <property type="entry name" value="RNaseH-like_sf"/>
</dbReference>
<dbReference type="PANTHER" id="PTHR10642:SF26">
    <property type="entry name" value="RIBONUCLEASE H1"/>
    <property type="match status" value="1"/>
</dbReference>
<gene>
    <name evidence="12" type="ORF">BSZ18_12945</name>
</gene>
<evidence type="ECO:0000313" key="13">
    <source>
        <dbReference type="Proteomes" id="UP000193553"/>
    </source>
</evidence>
<evidence type="ECO:0000256" key="5">
    <source>
        <dbReference type="ARBA" id="ARBA00012180"/>
    </source>
</evidence>
<evidence type="ECO:0000256" key="4">
    <source>
        <dbReference type="ARBA" id="ARBA00011245"/>
    </source>
</evidence>
<keyword evidence="8" id="KW-0255">Endonuclease</keyword>
<comment type="catalytic activity">
    <reaction evidence="1">
        <text>Endonucleolytic cleavage to 5'-phosphomonoester.</text>
        <dbReference type="EC" id="3.1.26.4"/>
    </reaction>
</comment>
<dbReference type="PANTHER" id="PTHR10642">
    <property type="entry name" value="RIBONUCLEASE H1"/>
    <property type="match status" value="1"/>
</dbReference>
<comment type="cofactor">
    <cofactor evidence="2">
        <name>Mg(2+)</name>
        <dbReference type="ChEBI" id="CHEBI:18420"/>
    </cofactor>
</comment>
<keyword evidence="9" id="KW-0378">Hydrolase</keyword>
<dbReference type="GO" id="GO:0043137">
    <property type="term" value="P:DNA replication, removal of RNA primer"/>
    <property type="evidence" value="ECO:0007669"/>
    <property type="project" value="TreeGrafter"/>
</dbReference>
<protein>
    <recommendedName>
        <fullName evidence="5">ribonuclease H</fullName>
        <ecNumber evidence="5">3.1.26.4</ecNumber>
    </recommendedName>
</protein>
<evidence type="ECO:0000256" key="7">
    <source>
        <dbReference type="ARBA" id="ARBA00022723"/>
    </source>
</evidence>
<evidence type="ECO:0000313" key="12">
    <source>
        <dbReference type="EMBL" id="OSJ12507.1"/>
    </source>
</evidence>
<evidence type="ECO:0000256" key="9">
    <source>
        <dbReference type="ARBA" id="ARBA00022801"/>
    </source>
</evidence>
<keyword evidence="6" id="KW-0540">Nuclease</keyword>
<reference evidence="12 13" key="1">
    <citation type="submission" date="2017-03" db="EMBL/GenBank/DDBJ databases">
        <title>Whole genome sequences of fourteen strains of Bradyrhizobium canariense and one strain of Bradyrhizobium japonicum isolated from Lupinus (Papilionoideae: Genisteae) species in Algeria.</title>
        <authorList>
            <person name="Crovadore J."/>
            <person name="Chekireb D."/>
            <person name="Brachmann A."/>
            <person name="Chablais R."/>
            <person name="Cochard B."/>
            <person name="Lefort F."/>
        </authorList>
    </citation>
    <scope>NUCLEOTIDE SEQUENCE [LARGE SCALE GENOMIC DNA]</scope>
    <source>
        <strain evidence="12 13">UBMA195</strain>
    </source>
</reference>
<name>A0A1X3GJP7_9BRAD</name>
<dbReference type="SUPFAM" id="SSF53098">
    <property type="entry name" value="Ribonuclease H-like"/>
    <property type="match status" value="1"/>
</dbReference>
<dbReference type="EC" id="3.1.26.4" evidence="5"/>
<evidence type="ECO:0000256" key="8">
    <source>
        <dbReference type="ARBA" id="ARBA00022759"/>
    </source>
</evidence>
<evidence type="ECO:0000259" key="11">
    <source>
        <dbReference type="PROSITE" id="PS50879"/>
    </source>
</evidence>
<dbReference type="PROSITE" id="PS50879">
    <property type="entry name" value="RNASE_H_1"/>
    <property type="match status" value="1"/>
</dbReference>
<dbReference type="Gene3D" id="3.30.420.10">
    <property type="entry name" value="Ribonuclease H-like superfamily/Ribonuclease H"/>
    <property type="match status" value="1"/>
</dbReference>
<organism evidence="12 13">
    <name type="scientific">Bradyrhizobium canariense</name>
    <dbReference type="NCBI Taxonomy" id="255045"/>
    <lineage>
        <taxon>Bacteria</taxon>
        <taxon>Pseudomonadati</taxon>
        <taxon>Pseudomonadota</taxon>
        <taxon>Alphaproteobacteria</taxon>
        <taxon>Hyphomicrobiales</taxon>
        <taxon>Nitrobacteraceae</taxon>
        <taxon>Bradyrhizobium</taxon>
    </lineage>
</organism>
<dbReference type="EMBL" id="NAFI01000166">
    <property type="protein sequence ID" value="OSJ12507.1"/>
    <property type="molecule type" value="Genomic_DNA"/>
</dbReference>
<comment type="subunit">
    <text evidence="4">Monomer.</text>
</comment>
<evidence type="ECO:0000256" key="3">
    <source>
        <dbReference type="ARBA" id="ARBA00005300"/>
    </source>
</evidence>
<evidence type="ECO:0000256" key="2">
    <source>
        <dbReference type="ARBA" id="ARBA00001946"/>
    </source>
</evidence>
<dbReference type="GO" id="GO:0004523">
    <property type="term" value="F:RNA-DNA hybrid ribonuclease activity"/>
    <property type="evidence" value="ECO:0007669"/>
    <property type="project" value="UniProtKB-EC"/>
</dbReference>
<evidence type="ECO:0000256" key="1">
    <source>
        <dbReference type="ARBA" id="ARBA00000077"/>
    </source>
</evidence>
<dbReference type="Pfam" id="PF00075">
    <property type="entry name" value="RNase_H"/>
    <property type="match status" value="1"/>
</dbReference>
<dbReference type="Proteomes" id="UP000193553">
    <property type="component" value="Unassembled WGS sequence"/>
</dbReference>
<dbReference type="OrthoDB" id="7845843at2"/>
<dbReference type="InterPro" id="IPR050092">
    <property type="entry name" value="RNase_H"/>
</dbReference>
<dbReference type="InterPro" id="IPR036397">
    <property type="entry name" value="RNaseH_sf"/>
</dbReference>
<dbReference type="InterPro" id="IPR022892">
    <property type="entry name" value="RNaseHI"/>
</dbReference>
<dbReference type="GO" id="GO:0003676">
    <property type="term" value="F:nucleic acid binding"/>
    <property type="evidence" value="ECO:0007669"/>
    <property type="project" value="InterPro"/>
</dbReference>
<accession>A0A1X3GJP7</accession>
<keyword evidence="10" id="KW-0460">Magnesium</keyword>